<organism evidence="1 2">
    <name type="scientific">Flavobacterium lacus</name>
    <dbReference type="NCBI Taxonomy" id="1353778"/>
    <lineage>
        <taxon>Bacteria</taxon>
        <taxon>Pseudomonadati</taxon>
        <taxon>Bacteroidota</taxon>
        <taxon>Flavobacteriia</taxon>
        <taxon>Flavobacteriales</taxon>
        <taxon>Flavobacteriaceae</taxon>
        <taxon>Flavobacterium</taxon>
    </lineage>
</organism>
<dbReference type="Proteomes" id="UP000249518">
    <property type="component" value="Unassembled WGS sequence"/>
</dbReference>
<name>A0A328X3C1_9FLAO</name>
<sequence length="160" mass="19415">MKNFKYKITIIALFLYHLEYAQTMESIKSADTVYIYFDHSDFQKAKNPNVNSDKLLEEIKIYEIRVDSINFINFSERKYKDFDEYERKNELERKIISKKKLKQEKNAIIDINFIKKYGLEEVYFAIYYKKIFLIDSKEIFKRKVILKEVVFGLASYSFEE</sequence>
<protein>
    <submittedName>
        <fullName evidence="1">Uncharacterized protein</fullName>
    </submittedName>
</protein>
<evidence type="ECO:0000313" key="1">
    <source>
        <dbReference type="EMBL" id="RAR51047.1"/>
    </source>
</evidence>
<keyword evidence="2" id="KW-1185">Reference proteome</keyword>
<evidence type="ECO:0000313" key="2">
    <source>
        <dbReference type="Proteomes" id="UP000249518"/>
    </source>
</evidence>
<reference evidence="1 2" key="1">
    <citation type="submission" date="2018-06" db="EMBL/GenBank/DDBJ databases">
        <title>Genomic Encyclopedia of Type Strains, Phase III (KMG-III): the genomes of soil and plant-associated and newly described type strains.</title>
        <authorList>
            <person name="Whitman W."/>
        </authorList>
    </citation>
    <scope>NUCLEOTIDE SEQUENCE [LARGE SCALE GENOMIC DNA]</scope>
    <source>
        <strain evidence="1 2">CGMCC 1.12504</strain>
    </source>
</reference>
<dbReference type="RefSeq" id="WP_146740287.1">
    <property type="nucleotide sequence ID" value="NZ_QLSV01000001.1"/>
</dbReference>
<accession>A0A328X3C1</accession>
<dbReference type="EMBL" id="QLSV01000001">
    <property type="protein sequence ID" value="RAR51047.1"/>
    <property type="molecule type" value="Genomic_DNA"/>
</dbReference>
<gene>
    <name evidence="1" type="ORF">B0I10_101220</name>
</gene>
<comment type="caution">
    <text evidence="1">The sequence shown here is derived from an EMBL/GenBank/DDBJ whole genome shotgun (WGS) entry which is preliminary data.</text>
</comment>
<dbReference type="AlphaFoldDB" id="A0A328X3C1"/>
<dbReference type="OrthoDB" id="9988845at2"/>
<proteinExistence type="predicted"/>